<proteinExistence type="predicted"/>
<evidence type="ECO:0000313" key="3">
    <source>
        <dbReference type="Proteomes" id="UP000007305"/>
    </source>
</evidence>
<evidence type="ECO:0000256" key="1">
    <source>
        <dbReference type="SAM" id="MobiDB-lite"/>
    </source>
</evidence>
<reference evidence="2" key="3">
    <citation type="submission" date="2021-05" db="UniProtKB">
        <authorList>
            <consortium name="EnsemblPlants"/>
        </authorList>
    </citation>
    <scope>IDENTIFICATION</scope>
    <source>
        <strain evidence="2">cv. B73</strain>
    </source>
</reference>
<dbReference type="Gramene" id="Zm00001eb251890_T001">
    <property type="protein sequence ID" value="Zm00001eb251890_P001"/>
    <property type="gene ID" value="Zm00001eb251890"/>
</dbReference>
<dbReference type="EnsemblPlants" id="Zm00001eb251890_T001">
    <property type="protein sequence ID" value="Zm00001eb251890_P001"/>
    <property type="gene ID" value="Zm00001eb251890"/>
</dbReference>
<organism evidence="2 3">
    <name type="scientific">Zea mays</name>
    <name type="common">Maize</name>
    <dbReference type="NCBI Taxonomy" id="4577"/>
    <lineage>
        <taxon>Eukaryota</taxon>
        <taxon>Viridiplantae</taxon>
        <taxon>Streptophyta</taxon>
        <taxon>Embryophyta</taxon>
        <taxon>Tracheophyta</taxon>
        <taxon>Spermatophyta</taxon>
        <taxon>Magnoliopsida</taxon>
        <taxon>Liliopsida</taxon>
        <taxon>Poales</taxon>
        <taxon>Poaceae</taxon>
        <taxon>PACMAD clade</taxon>
        <taxon>Panicoideae</taxon>
        <taxon>Andropogonodae</taxon>
        <taxon>Andropogoneae</taxon>
        <taxon>Tripsacinae</taxon>
        <taxon>Zea</taxon>
    </lineage>
</organism>
<feature type="compositionally biased region" description="Polar residues" evidence="1">
    <location>
        <begin position="167"/>
        <end position="187"/>
    </location>
</feature>
<name>A0A804PM19_MAIZE</name>
<feature type="region of interest" description="Disordered" evidence="1">
    <location>
        <begin position="136"/>
        <end position="257"/>
    </location>
</feature>
<accession>A0A804PM19</accession>
<dbReference type="AlphaFoldDB" id="A0A804PM19"/>
<dbReference type="PROSITE" id="PS51257">
    <property type="entry name" value="PROKAR_LIPOPROTEIN"/>
    <property type="match status" value="1"/>
</dbReference>
<dbReference type="PANTHER" id="PTHR21654">
    <property type="entry name" value="FI21293P1"/>
    <property type="match status" value="1"/>
</dbReference>
<reference evidence="3" key="1">
    <citation type="journal article" date="2009" name="Science">
        <title>The B73 maize genome: complexity, diversity, and dynamics.</title>
        <authorList>
            <person name="Schnable P.S."/>
            <person name="Ware D."/>
            <person name="Fulton R.S."/>
            <person name="Stein J.C."/>
            <person name="Wei F."/>
            <person name="Pasternak S."/>
            <person name="Liang C."/>
            <person name="Zhang J."/>
            <person name="Fulton L."/>
            <person name="Graves T.A."/>
            <person name="Minx P."/>
            <person name="Reily A.D."/>
            <person name="Courtney L."/>
            <person name="Kruchowski S.S."/>
            <person name="Tomlinson C."/>
            <person name="Strong C."/>
            <person name="Delehaunty K."/>
            <person name="Fronick C."/>
            <person name="Courtney B."/>
            <person name="Rock S.M."/>
            <person name="Belter E."/>
            <person name="Du F."/>
            <person name="Kim K."/>
            <person name="Abbott R.M."/>
            <person name="Cotton M."/>
            <person name="Levy A."/>
            <person name="Marchetto P."/>
            <person name="Ochoa K."/>
            <person name="Jackson S.M."/>
            <person name="Gillam B."/>
            <person name="Chen W."/>
            <person name="Yan L."/>
            <person name="Higginbotham J."/>
            <person name="Cardenas M."/>
            <person name="Waligorski J."/>
            <person name="Applebaum E."/>
            <person name="Phelps L."/>
            <person name="Falcone J."/>
            <person name="Kanchi K."/>
            <person name="Thane T."/>
            <person name="Scimone A."/>
            <person name="Thane N."/>
            <person name="Henke J."/>
            <person name="Wang T."/>
            <person name="Ruppert J."/>
            <person name="Shah N."/>
            <person name="Rotter K."/>
            <person name="Hodges J."/>
            <person name="Ingenthron E."/>
            <person name="Cordes M."/>
            <person name="Kohlberg S."/>
            <person name="Sgro J."/>
            <person name="Delgado B."/>
            <person name="Mead K."/>
            <person name="Chinwalla A."/>
            <person name="Leonard S."/>
            <person name="Crouse K."/>
            <person name="Collura K."/>
            <person name="Kudrna D."/>
            <person name="Currie J."/>
            <person name="He R."/>
            <person name="Angelova A."/>
            <person name="Rajasekar S."/>
            <person name="Mueller T."/>
            <person name="Lomeli R."/>
            <person name="Scara G."/>
            <person name="Ko A."/>
            <person name="Delaney K."/>
            <person name="Wissotski M."/>
            <person name="Lopez G."/>
            <person name="Campos D."/>
            <person name="Braidotti M."/>
            <person name="Ashley E."/>
            <person name="Golser W."/>
            <person name="Kim H."/>
            <person name="Lee S."/>
            <person name="Lin J."/>
            <person name="Dujmic Z."/>
            <person name="Kim W."/>
            <person name="Talag J."/>
            <person name="Zuccolo A."/>
            <person name="Fan C."/>
            <person name="Sebastian A."/>
            <person name="Kramer M."/>
            <person name="Spiegel L."/>
            <person name="Nascimento L."/>
            <person name="Zutavern T."/>
            <person name="Miller B."/>
            <person name="Ambroise C."/>
            <person name="Muller S."/>
            <person name="Spooner W."/>
            <person name="Narechania A."/>
            <person name="Ren L."/>
            <person name="Wei S."/>
            <person name="Kumari S."/>
            <person name="Faga B."/>
            <person name="Levy M.J."/>
            <person name="McMahan L."/>
            <person name="Van Buren P."/>
            <person name="Vaughn M.W."/>
            <person name="Ying K."/>
            <person name="Yeh C.-T."/>
            <person name="Emrich S.J."/>
            <person name="Jia Y."/>
            <person name="Kalyanaraman A."/>
            <person name="Hsia A.-P."/>
            <person name="Barbazuk W.B."/>
            <person name="Baucom R.S."/>
            <person name="Brutnell T.P."/>
            <person name="Carpita N.C."/>
            <person name="Chaparro C."/>
            <person name="Chia J.-M."/>
            <person name="Deragon J.-M."/>
            <person name="Estill J.C."/>
            <person name="Fu Y."/>
            <person name="Jeddeloh J.A."/>
            <person name="Han Y."/>
            <person name="Lee H."/>
            <person name="Li P."/>
            <person name="Lisch D.R."/>
            <person name="Liu S."/>
            <person name="Liu Z."/>
            <person name="Nagel D.H."/>
            <person name="McCann M.C."/>
            <person name="SanMiguel P."/>
            <person name="Myers A.M."/>
            <person name="Nettleton D."/>
            <person name="Nguyen J."/>
            <person name="Penning B.W."/>
            <person name="Ponnala L."/>
            <person name="Schneider K.L."/>
            <person name="Schwartz D.C."/>
            <person name="Sharma A."/>
            <person name="Soderlund C."/>
            <person name="Springer N.M."/>
            <person name="Sun Q."/>
            <person name="Wang H."/>
            <person name="Waterman M."/>
            <person name="Westerman R."/>
            <person name="Wolfgruber T.K."/>
            <person name="Yang L."/>
            <person name="Yu Y."/>
            <person name="Zhang L."/>
            <person name="Zhou S."/>
            <person name="Zhu Q."/>
            <person name="Bennetzen J.L."/>
            <person name="Dawe R.K."/>
            <person name="Jiang J."/>
            <person name="Jiang N."/>
            <person name="Presting G.G."/>
            <person name="Wessler S.R."/>
            <person name="Aluru S."/>
            <person name="Martienssen R.A."/>
            <person name="Clifton S.W."/>
            <person name="McCombie W.R."/>
            <person name="Wing R.A."/>
            <person name="Wilson R.K."/>
        </authorList>
    </citation>
    <scope>NUCLEOTIDE SEQUENCE [LARGE SCALE GENOMIC DNA]</scope>
    <source>
        <strain evidence="3">cv. B73</strain>
    </source>
</reference>
<dbReference type="PANTHER" id="PTHR21654:SF84">
    <property type="entry name" value="SI:DKEY-66I24.7"/>
    <property type="match status" value="1"/>
</dbReference>
<protein>
    <submittedName>
        <fullName evidence="2">Uncharacterized protein</fullName>
    </submittedName>
</protein>
<feature type="compositionally biased region" description="Low complexity" evidence="1">
    <location>
        <begin position="196"/>
        <end position="205"/>
    </location>
</feature>
<sequence>MLNNDRAGRRVPADSDRAAAGACTSSLSCEGARRIALTAAMLRAVLNEKRSRVNIMSLAAADRPGNKQTNKNCASRDLPSAAFLHTVAVRINMSGATTGIQDDVASCTAPARVDSSKAIHIAGDDQETERVLIAARGHAQQQPDQQRCIPDPEYSRSASEDEEPHRTPQQGIRATSGTDGSRFTSLPQRRSRSRDMQSQQQLQGSEAVQAPGRKKLKRPAGPSGREEPDDGGGGDDDEPPRRSRNTKDAQTSTSAVRGLLRDFFEQQLRLDAQRQETMERRARERLFFEDQWRQSMQRIEQERLMLEQAWAEREEQRRMREEDRAERRDALLTTLLTRLLQGDL</sequence>
<evidence type="ECO:0000313" key="2">
    <source>
        <dbReference type="EnsemblPlants" id="Zm00001eb251890_P001"/>
    </source>
</evidence>
<keyword evidence="3" id="KW-1185">Reference proteome</keyword>
<feature type="compositionally biased region" description="Acidic residues" evidence="1">
    <location>
        <begin position="227"/>
        <end position="238"/>
    </location>
</feature>
<reference evidence="2" key="2">
    <citation type="submission" date="2019-07" db="EMBL/GenBank/DDBJ databases">
        <authorList>
            <person name="Seetharam A."/>
            <person name="Woodhouse M."/>
            <person name="Cannon E."/>
        </authorList>
    </citation>
    <scope>NUCLEOTIDE SEQUENCE [LARGE SCALE GENOMIC DNA]</scope>
    <source>
        <strain evidence="2">cv. B73</strain>
    </source>
</reference>
<dbReference type="InParanoid" id="A0A804PM19"/>
<dbReference type="Proteomes" id="UP000007305">
    <property type="component" value="Chromosome 5"/>
</dbReference>